<feature type="compositionally biased region" description="Basic and acidic residues" evidence="2">
    <location>
        <begin position="52"/>
        <end position="74"/>
    </location>
</feature>
<dbReference type="EMBL" id="BPVZ01000074">
    <property type="protein sequence ID" value="GKV27058.1"/>
    <property type="molecule type" value="Genomic_DNA"/>
</dbReference>
<name>A0AAV5KR97_9ROSI</name>
<evidence type="ECO:0000313" key="3">
    <source>
        <dbReference type="EMBL" id="GKV27058.1"/>
    </source>
</evidence>
<gene>
    <name evidence="3" type="ORF">SLEP1_g36266</name>
</gene>
<comment type="caution">
    <text evidence="3">The sequence shown here is derived from an EMBL/GenBank/DDBJ whole genome shotgun (WGS) entry which is preliminary data.</text>
</comment>
<dbReference type="Proteomes" id="UP001054252">
    <property type="component" value="Unassembled WGS sequence"/>
</dbReference>
<reference evidence="3 4" key="1">
    <citation type="journal article" date="2021" name="Commun. Biol.">
        <title>The genome of Shorea leprosula (Dipterocarpaceae) highlights the ecological relevance of drought in aseasonal tropical rainforests.</title>
        <authorList>
            <person name="Ng K.K.S."/>
            <person name="Kobayashi M.J."/>
            <person name="Fawcett J.A."/>
            <person name="Hatakeyama M."/>
            <person name="Paape T."/>
            <person name="Ng C.H."/>
            <person name="Ang C.C."/>
            <person name="Tnah L.H."/>
            <person name="Lee C.T."/>
            <person name="Nishiyama T."/>
            <person name="Sese J."/>
            <person name="O'Brien M.J."/>
            <person name="Copetti D."/>
            <person name="Mohd Noor M.I."/>
            <person name="Ong R.C."/>
            <person name="Putra M."/>
            <person name="Sireger I.Z."/>
            <person name="Indrioko S."/>
            <person name="Kosugi Y."/>
            <person name="Izuno A."/>
            <person name="Isagi Y."/>
            <person name="Lee S.L."/>
            <person name="Shimizu K.K."/>
        </authorList>
    </citation>
    <scope>NUCLEOTIDE SEQUENCE [LARGE SCALE GENOMIC DNA]</scope>
    <source>
        <strain evidence="3">214</strain>
    </source>
</reference>
<organism evidence="3 4">
    <name type="scientific">Rubroshorea leprosula</name>
    <dbReference type="NCBI Taxonomy" id="152421"/>
    <lineage>
        <taxon>Eukaryota</taxon>
        <taxon>Viridiplantae</taxon>
        <taxon>Streptophyta</taxon>
        <taxon>Embryophyta</taxon>
        <taxon>Tracheophyta</taxon>
        <taxon>Spermatophyta</taxon>
        <taxon>Magnoliopsida</taxon>
        <taxon>eudicotyledons</taxon>
        <taxon>Gunneridae</taxon>
        <taxon>Pentapetalae</taxon>
        <taxon>rosids</taxon>
        <taxon>malvids</taxon>
        <taxon>Malvales</taxon>
        <taxon>Dipterocarpaceae</taxon>
        <taxon>Rubroshorea</taxon>
    </lineage>
</organism>
<evidence type="ECO:0000256" key="2">
    <source>
        <dbReference type="SAM" id="MobiDB-lite"/>
    </source>
</evidence>
<sequence>MNRFKAGGKAIRLPEMRSKASALGAIEEQVGGGTSTPHPSGEARVEVGPSLEPRKGSTKEKVAARKRQRVEEVQPLRIKAPTEFVPRPPPMQIDPSLREVEVVAPRGGRAPLPTPSKARDEVATNGGSGLVRQALENKELGYQKEAAEKNFSELTSKLEKVREELATSKRVAELEEQKRKKCEEALTRRDNELAKVKKAAKLAIHNLVEQHVSDFIKSPIFAEVVHLYHLPTLI</sequence>
<feature type="coiled-coil region" evidence="1">
    <location>
        <begin position="144"/>
        <end position="178"/>
    </location>
</feature>
<evidence type="ECO:0000313" key="4">
    <source>
        <dbReference type="Proteomes" id="UP001054252"/>
    </source>
</evidence>
<accession>A0AAV5KR97</accession>
<feature type="region of interest" description="Disordered" evidence="2">
    <location>
        <begin position="22"/>
        <end position="75"/>
    </location>
</feature>
<protein>
    <submittedName>
        <fullName evidence="3">Uncharacterized protein</fullName>
    </submittedName>
</protein>
<proteinExistence type="predicted"/>
<keyword evidence="1" id="KW-0175">Coiled coil</keyword>
<evidence type="ECO:0000256" key="1">
    <source>
        <dbReference type="SAM" id="Coils"/>
    </source>
</evidence>
<keyword evidence="4" id="KW-1185">Reference proteome</keyword>
<dbReference type="AlphaFoldDB" id="A0AAV5KR97"/>